<dbReference type="GO" id="GO:0003954">
    <property type="term" value="F:NADH dehydrogenase activity"/>
    <property type="evidence" value="ECO:0007669"/>
    <property type="project" value="TreeGrafter"/>
</dbReference>
<accession>A0A090YK95</accession>
<feature type="transmembrane region" description="Helical" evidence="7">
    <location>
        <begin position="34"/>
        <end position="54"/>
    </location>
</feature>
<dbReference type="PANTHER" id="PTHR43507">
    <property type="entry name" value="NADH-UBIQUINONE OXIDOREDUCTASE CHAIN 4"/>
    <property type="match status" value="1"/>
</dbReference>
<evidence type="ECO:0000256" key="4">
    <source>
        <dbReference type="ARBA" id="ARBA00022989"/>
    </source>
</evidence>
<dbReference type="EMBL" id="JMQC01000008">
    <property type="protein sequence ID" value="KFM98611.1"/>
    <property type="molecule type" value="Genomic_DNA"/>
</dbReference>
<keyword evidence="4 7" id="KW-1133">Transmembrane helix</keyword>
<dbReference type="InterPro" id="IPR003918">
    <property type="entry name" value="NADH_UbQ_OxRdtase"/>
</dbReference>
<evidence type="ECO:0000256" key="3">
    <source>
        <dbReference type="ARBA" id="ARBA00022692"/>
    </source>
</evidence>
<feature type="transmembrane region" description="Helical" evidence="7">
    <location>
        <begin position="463"/>
        <end position="482"/>
    </location>
</feature>
<evidence type="ECO:0000313" key="9">
    <source>
        <dbReference type="EMBL" id="KFM98611.1"/>
    </source>
</evidence>
<dbReference type="PRINTS" id="PR01437">
    <property type="entry name" value="NUOXDRDTASE4"/>
</dbReference>
<dbReference type="NCBIfam" id="NF004502">
    <property type="entry name" value="PRK05846.2-1"/>
    <property type="match status" value="1"/>
</dbReference>
<dbReference type="PATRIC" id="fig|1405.8.peg.2455"/>
<feature type="transmembrane region" description="Helical" evidence="7">
    <location>
        <begin position="95"/>
        <end position="115"/>
    </location>
</feature>
<feature type="transmembrane region" description="Helical" evidence="7">
    <location>
        <begin position="388"/>
        <end position="410"/>
    </location>
</feature>
<dbReference type="Pfam" id="PF00361">
    <property type="entry name" value="Proton_antipo_M"/>
    <property type="match status" value="1"/>
</dbReference>
<keyword evidence="5 7" id="KW-0472">Membrane</keyword>
<keyword evidence="3 6" id="KW-0812">Transmembrane</keyword>
<dbReference type="RefSeq" id="WP_042981019.1">
    <property type="nucleotide sequence ID" value="NZ_JMQC01000008.1"/>
</dbReference>
<gene>
    <name evidence="10" type="ORF">D0U04_08645</name>
    <name evidence="9" type="ORF">DJ93_2274</name>
</gene>
<feature type="transmembrane region" description="Helical" evidence="7">
    <location>
        <begin position="422"/>
        <end position="442"/>
    </location>
</feature>
<dbReference type="Proteomes" id="UP000029389">
    <property type="component" value="Unassembled WGS sequence"/>
</dbReference>
<dbReference type="EMBL" id="QVOD01000007">
    <property type="protein sequence ID" value="RFT67509.1"/>
    <property type="molecule type" value="Genomic_DNA"/>
</dbReference>
<protein>
    <submittedName>
        <fullName evidence="10">NADH-quinone oxidoreductase subunit M</fullName>
        <ecNumber evidence="10">1.6.5.11</ecNumber>
    </submittedName>
    <submittedName>
        <fullName evidence="9">Proton-translocating NADH-quinone oxidoreductase, chain M family protein</fullName>
    </submittedName>
</protein>
<evidence type="ECO:0000256" key="6">
    <source>
        <dbReference type="RuleBase" id="RU000320"/>
    </source>
</evidence>
<dbReference type="InterPro" id="IPR010227">
    <property type="entry name" value="NADH_Q_OxRdtase_chainM/4"/>
</dbReference>
<dbReference type="AlphaFoldDB" id="A0A090YK95"/>
<feature type="domain" description="NADH:quinone oxidoreductase/Mrp antiporter transmembrane" evidence="8">
    <location>
        <begin position="139"/>
        <end position="436"/>
    </location>
</feature>
<dbReference type="GO" id="GO:0042773">
    <property type="term" value="P:ATP synthesis coupled electron transport"/>
    <property type="evidence" value="ECO:0007669"/>
    <property type="project" value="InterPro"/>
</dbReference>
<keyword evidence="12" id="KW-1185">Reference proteome</keyword>
<feature type="transmembrane region" description="Helical" evidence="7">
    <location>
        <begin position="122"/>
        <end position="139"/>
    </location>
</feature>
<feature type="transmembrane region" description="Helical" evidence="7">
    <location>
        <begin position="145"/>
        <end position="163"/>
    </location>
</feature>
<evidence type="ECO:0000256" key="7">
    <source>
        <dbReference type="SAM" id="Phobius"/>
    </source>
</evidence>
<evidence type="ECO:0000256" key="1">
    <source>
        <dbReference type="ARBA" id="ARBA00004651"/>
    </source>
</evidence>
<dbReference type="GO" id="GO:0008137">
    <property type="term" value="F:NADH dehydrogenase (ubiquinone) activity"/>
    <property type="evidence" value="ECO:0007669"/>
    <property type="project" value="InterPro"/>
</dbReference>
<evidence type="ECO:0000256" key="2">
    <source>
        <dbReference type="ARBA" id="ARBA00009025"/>
    </source>
</evidence>
<evidence type="ECO:0000313" key="11">
    <source>
        <dbReference type="Proteomes" id="UP000029389"/>
    </source>
</evidence>
<feature type="transmembrane region" description="Helical" evidence="7">
    <location>
        <begin position="346"/>
        <end position="367"/>
    </location>
</feature>
<dbReference type="Proteomes" id="UP000264294">
    <property type="component" value="Unassembled WGS sequence"/>
</dbReference>
<feature type="transmembrane region" description="Helical" evidence="7">
    <location>
        <begin position="215"/>
        <end position="238"/>
    </location>
</feature>
<dbReference type="GO" id="GO:0048039">
    <property type="term" value="F:ubiquinone binding"/>
    <property type="evidence" value="ECO:0007669"/>
    <property type="project" value="TreeGrafter"/>
</dbReference>
<dbReference type="InterPro" id="IPR001750">
    <property type="entry name" value="ND/Mrp_TM"/>
</dbReference>
<dbReference type="GO" id="GO:0005886">
    <property type="term" value="C:plasma membrane"/>
    <property type="evidence" value="ECO:0007669"/>
    <property type="project" value="UniProtKB-SubCell"/>
</dbReference>
<dbReference type="GO" id="GO:0015990">
    <property type="term" value="P:electron transport coupled proton transport"/>
    <property type="evidence" value="ECO:0007669"/>
    <property type="project" value="TreeGrafter"/>
</dbReference>
<proteinExistence type="inferred from homology"/>
<dbReference type="PANTHER" id="PTHR43507:SF1">
    <property type="entry name" value="NADH-UBIQUINONE OXIDOREDUCTASE CHAIN 4"/>
    <property type="match status" value="1"/>
</dbReference>
<dbReference type="STRING" id="1405.B7492_28385"/>
<feature type="transmembrane region" description="Helical" evidence="7">
    <location>
        <begin position="319"/>
        <end position="340"/>
    </location>
</feature>
<sequence length="500" mass="53983">MNGLLLSFFIFSPLLGILLLLLTPKKESRTVQALGLFGTVIPFGIAIVLASTYVSGKSLSIFAEKVNWIQFGNFQGGDKKLFTIYYELGIDGLSLVMMVLTALLGLFAAIAAFSIRKNIKGFYMLLLMLEIGMLGVFAAENLFLFFIFFEITLPPMFLLIGKWGKLSSEKSAYSYLIYNGIGSAILLIVFSILFAKVGTTNIAELKNILTGVDPAASNVVPSSLQLGLFVALMIAFAIKLPVFPLHRWMVNVHVEAHPAVVMLHAGVLLKIGAYGIIRFGKGLFPECFREFAMLLAILGVINLLYGAFLALIQTDFRKVLAYSSISHMGIVLMGLAALNAAGIQGALFQVVSHGLIAALLFFLLGMIEERFGTSNITDLGGLAKSVPVLSGFLLAGSMASLGLPGMSGFVSEFLAFLGLFQGQPIIAAVGVLGIILTAVYVLRATLQVTFGKREWEGKRDIYGWEYVPVVLLILCIVAIGVMPDLLGDPLQNTLRTLGVK</sequence>
<organism evidence="9 11">
    <name type="scientific">Bacillus clarus</name>
    <dbReference type="NCBI Taxonomy" id="2338372"/>
    <lineage>
        <taxon>Bacteria</taxon>
        <taxon>Bacillati</taxon>
        <taxon>Bacillota</taxon>
        <taxon>Bacilli</taxon>
        <taxon>Bacillales</taxon>
        <taxon>Bacillaceae</taxon>
        <taxon>Bacillus</taxon>
        <taxon>Bacillus cereus group</taxon>
    </lineage>
</organism>
<comment type="caution">
    <text evidence="9">The sequence shown here is derived from an EMBL/GenBank/DDBJ whole genome shotgun (WGS) entry which is preliminary data.</text>
</comment>
<reference evidence="9 11" key="1">
    <citation type="submission" date="2014-04" db="EMBL/GenBank/DDBJ databases">
        <authorList>
            <person name="Bishop-Lilly K.A."/>
            <person name="Broomall S.M."/>
            <person name="Chain P.S."/>
            <person name="Chertkov O."/>
            <person name="Coyne S.R."/>
            <person name="Daligault H.E."/>
            <person name="Davenport K.W."/>
            <person name="Erkkila T."/>
            <person name="Frey K.G."/>
            <person name="Gibbons H.S."/>
            <person name="Gu W."/>
            <person name="Jaissle J."/>
            <person name="Johnson S.L."/>
            <person name="Koroleva G.I."/>
            <person name="Ladner J.T."/>
            <person name="Lo C.-C."/>
            <person name="Minogue T.D."/>
            <person name="Munk C."/>
            <person name="Palacios G.F."/>
            <person name="Redden C.L."/>
            <person name="Rosenzweig C.N."/>
            <person name="Scholz M.B."/>
            <person name="Teshima H."/>
            <person name="Xu Y."/>
        </authorList>
    </citation>
    <scope>NUCLEOTIDE SEQUENCE [LARGE SCALE GENOMIC DNA]</scope>
    <source>
        <strain evidence="9 11">BHP</strain>
    </source>
</reference>
<name>A0A090YK95_9BACI</name>
<feature type="transmembrane region" description="Helical" evidence="7">
    <location>
        <begin position="259"/>
        <end position="279"/>
    </location>
</feature>
<evidence type="ECO:0000256" key="5">
    <source>
        <dbReference type="ARBA" id="ARBA00023136"/>
    </source>
</evidence>
<evidence type="ECO:0000259" key="8">
    <source>
        <dbReference type="Pfam" id="PF00361"/>
    </source>
</evidence>
<dbReference type="EC" id="1.6.5.11" evidence="10"/>
<keyword evidence="10" id="KW-0560">Oxidoreductase</keyword>
<evidence type="ECO:0000313" key="10">
    <source>
        <dbReference type="EMBL" id="RFT67509.1"/>
    </source>
</evidence>
<comment type="subcellular location">
    <subcellularLocation>
        <location evidence="1">Cell membrane</location>
        <topology evidence="1">Multi-pass membrane protein</topology>
    </subcellularLocation>
    <subcellularLocation>
        <location evidence="6">Membrane</location>
        <topology evidence="6">Multi-pass membrane protein</topology>
    </subcellularLocation>
</comment>
<feature type="transmembrane region" description="Helical" evidence="7">
    <location>
        <begin position="291"/>
        <end position="312"/>
    </location>
</feature>
<comment type="similarity">
    <text evidence="2">Belongs to the complex I subunit 4 family.</text>
</comment>
<reference evidence="10 12" key="2">
    <citation type="submission" date="2018-08" db="EMBL/GenBank/DDBJ databases">
        <title>Bacillus clarus sp. nov. strain PS00077A.</title>
        <authorList>
            <person name="Mendez Acevedo M."/>
            <person name="Carroll L."/>
            <person name="Mukherjee M."/>
            <person name="Wiedmann M."/>
            <person name="Kovac J."/>
        </authorList>
    </citation>
    <scope>NUCLEOTIDE SEQUENCE [LARGE SCALE GENOMIC DNA]</scope>
    <source>
        <strain evidence="10 12">PS00077A</strain>
    </source>
</reference>
<dbReference type="NCBIfam" id="TIGR01972">
    <property type="entry name" value="NDH_I_M"/>
    <property type="match status" value="1"/>
</dbReference>
<evidence type="ECO:0000313" key="12">
    <source>
        <dbReference type="Proteomes" id="UP000264294"/>
    </source>
</evidence>
<feature type="transmembrane region" description="Helical" evidence="7">
    <location>
        <begin position="175"/>
        <end position="195"/>
    </location>
</feature>
<feature type="transmembrane region" description="Helical" evidence="7">
    <location>
        <begin position="6"/>
        <end position="22"/>
    </location>
</feature>